<dbReference type="InterPro" id="IPR051398">
    <property type="entry name" value="Polysacch_Deacetylase"/>
</dbReference>
<dbReference type="PANTHER" id="PTHR34216:SF3">
    <property type="entry name" value="POLY-BETA-1,6-N-ACETYL-D-GLUCOSAMINE N-DEACETYLASE"/>
    <property type="match status" value="1"/>
</dbReference>
<dbReference type="PROSITE" id="PS51677">
    <property type="entry name" value="NODB"/>
    <property type="match status" value="1"/>
</dbReference>
<dbReference type="SUPFAM" id="SSF88713">
    <property type="entry name" value="Glycoside hydrolase/deacetylase"/>
    <property type="match status" value="1"/>
</dbReference>
<dbReference type="Pfam" id="PF01522">
    <property type="entry name" value="Polysacc_deac_1"/>
    <property type="match status" value="2"/>
</dbReference>
<sequence>MVLLASTTYPLFRCLNSWLSPGGSTGSLSILIYHRVLPKPDPLFPDEVDAQRFDAQLNLLKNVFHILPLPEAVERLKNHVLPPRAACLTFDDGYADNASIALPLLKKHGVCATFFVASGYLNGGCMFNDRAIELVRQHPAESIDLRFLELGSLPLTTLAERKSALAILLQRLKYEAPEVRCDHLHHLETQLGVTPPSHLMMNDAQVVSLHQAGMSIGGHTVNHPILTSLPPAIARREIEQNHACLTRLLGSPPVLFAYPNGKFGQDYRQEHADMVREMGYSAALSTEPGIARGESDLFHLPRFTPWDRSLLRFSLRLSQNLWTHS</sequence>
<evidence type="ECO:0000256" key="2">
    <source>
        <dbReference type="ARBA" id="ARBA00022729"/>
    </source>
</evidence>
<dbReference type="InterPro" id="IPR002509">
    <property type="entry name" value="NODB_dom"/>
</dbReference>
<evidence type="ECO:0000313" key="4">
    <source>
        <dbReference type="EMBL" id="QWY78478.1"/>
    </source>
</evidence>
<reference evidence="4" key="1">
    <citation type="submission" date="2021-02" db="EMBL/GenBank/DDBJ databases">
        <title>Comparative genomics of Ferrovum myxofaciens strains, predominant extremophile bacteria forming large biofilm stalactites in acid mine ecosystems.</title>
        <authorList>
            <person name="Burkartova K."/>
            <person name="Ridl J."/>
            <person name="Pajer P."/>
            <person name="Falteisek L."/>
        </authorList>
    </citation>
    <scope>NUCLEOTIDE SEQUENCE</scope>
    <source>
        <strain evidence="4">MI1III</strain>
    </source>
</reference>
<dbReference type="CDD" id="cd10918">
    <property type="entry name" value="CE4_NodB_like_5s_6s"/>
    <property type="match status" value="1"/>
</dbReference>
<dbReference type="InterPro" id="IPR011330">
    <property type="entry name" value="Glyco_hydro/deAcase_b/a-brl"/>
</dbReference>
<comment type="subcellular location">
    <subcellularLocation>
        <location evidence="1">Secreted</location>
    </subcellularLocation>
</comment>
<dbReference type="EMBL" id="CP071137">
    <property type="protein sequence ID" value="QWY78478.1"/>
    <property type="molecule type" value="Genomic_DNA"/>
</dbReference>
<dbReference type="GO" id="GO:0005576">
    <property type="term" value="C:extracellular region"/>
    <property type="evidence" value="ECO:0007669"/>
    <property type="project" value="UniProtKB-SubCell"/>
</dbReference>
<name>A0A9E6MY33_9PROT</name>
<feature type="domain" description="NodB homology" evidence="3">
    <location>
        <begin position="84"/>
        <end position="325"/>
    </location>
</feature>
<dbReference type="PANTHER" id="PTHR34216">
    <property type="match status" value="1"/>
</dbReference>
<dbReference type="Gene3D" id="3.20.20.370">
    <property type="entry name" value="Glycoside hydrolase/deacetylase"/>
    <property type="match status" value="1"/>
</dbReference>
<accession>A0A9E6MY33</accession>
<evidence type="ECO:0000259" key="3">
    <source>
        <dbReference type="PROSITE" id="PS51677"/>
    </source>
</evidence>
<evidence type="ECO:0000256" key="1">
    <source>
        <dbReference type="ARBA" id="ARBA00004613"/>
    </source>
</evidence>
<dbReference type="RefSeq" id="WP_031596015.1">
    <property type="nucleotide sequence ID" value="NZ_CP053675.1"/>
</dbReference>
<dbReference type="AlphaFoldDB" id="A0A9E6MY33"/>
<gene>
    <name evidence="4" type="ORF">JZL65_05260</name>
</gene>
<dbReference type="Proteomes" id="UP000683551">
    <property type="component" value="Chromosome"/>
</dbReference>
<protein>
    <submittedName>
        <fullName evidence="4">Polysaccharide deacetylase family protein</fullName>
    </submittedName>
</protein>
<organism evidence="4 5">
    <name type="scientific">Ferrovum myxofaciens</name>
    <dbReference type="NCBI Taxonomy" id="416213"/>
    <lineage>
        <taxon>Bacteria</taxon>
        <taxon>Pseudomonadati</taxon>
        <taxon>Pseudomonadota</taxon>
        <taxon>Betaproteobacteria</taxon>
        <taxon>Ferrovales</taxon>
        <taxon>Ferrovaceae</taxon>
        <taxon>Ferrovum</taxon>
    </lineage>
</organism>
<proteinExistence type="predicted"/>
<dbReference type="GO" id="GO:0005975">
    <property type="term" value="P:carbohydrate metabolic process"/>
    <property type="evidence" value="ECO:0007669"/>
    <property type="project" value="InterPro"/>
</dbReference>
<dbReference type="GO" id="GO:0016810">
    <property type="term" value="F:hydrolase activity, acting on carbon-nitrogen (but not peptide) bonds"/>
    <property type="evidence" value="ECO:0007669"/>
    <property type="project" value="InterPro"/>
</dbReference>
<evidence type="ECO:0000313" key="5">
    <source>
        <dbReference type="Proteomes" id="UP000683551"/>
    </source>
</evidence>
<dbReference type="OrthoDB" id="9814639at2"/>
<keyword evidence="2" id="KW-0732">Signal</keyword>